<evidence type="ECO:0000313" key="9">
    <source>
        <dbReference type="Proteomes" id="UP000187013"/>
    </source>
</evidence>
<evidence type="ECO:0000259" key="7">
    <source>
        <dbReference type="Pfam" id="PF10334"/>
    </source>
</evidence>
<organism evidence="8 9">
    <name type="scientific">Zygosaccharomyces rouxii</name>
    <dbReference type="NCBI Taxonomy" id="4956"/>
    <lineage>
        <taxon>Eukaryota</taxon>
        <taxon>Fungi</taxon>
        <taxon>Dikarya</taxon>
        <taxon>Ascomycota</taxon>
        <taxon>Saccharomycotina</taxon>
        <taxon>Saccharomycetes</taxon>
        <taxon>Saccharomycetales</taxon>
        <taxon>Saccharomycetaceae</taxon>
        <taxon>Zygosaccharomyces</taxon>
    </lineage>
</organism>
<dbReference type="EMBL" id="BDGX01000009">
    <property type="protein sequence ID" value="GAV48144.1"/>
    <property type="molecule type" value="Genomic_DNA"/>
</dbReference>
<proteinExistence type="predicted"/>
<reference evidence="8 9" key="1">
    <citation type="submission" date="2016-08" db="EMBL/GenBank/DDBJ databases">
        <title>Draft genome sequence of allopolyploid Zygosaccharomyces rouxii.</title>
        <authorList>
            <person name="Watanabe J."/>
            <person name="Uehara K."/>
            <person name="Mogi Y."/>
            <person name="Tsukioka Y."/>
        </authorList>
    </citation>
    <scope>NUCLEOTIDE SEQUENCE [LARGE SCALE GENOMIC DNA]</scope>
    <source>
        <strain evidence="8 9">NBRC 110957</strain>
    </source>
</reference>
<dbReference type="eggNOG" id="KOG4711">
    <property type="taxonomic scope" value="Eukaryota"/>
</dbReference>
<evidence type="ECO:0000313" key="8">
    <source>
        <dbReference type="EMBL" id="GAV48144.1"/>
    </source>
</evidence>
<feature type="transmembrane region" description="Helical" evidence="6">
    <location>
        <begin position="796"/>
        <end position="812"/>
    </location>
</feature>
<dbReference type="InterPro" id="IPR018820">
    <property type="entry name" value="BRE4-related_DUF2421"/>
</dbReference>
<feature type="region of interest" description="Disordered" evidence="5">
    <location>
        <begin position="425"/>
        <end position="453"/>
    </location>
</feature>
<gene>
    <name evidence="8" type="ORF">ZYGR_0I04410</name>
</gene>
<feature type="transmembrane region" description="Helical" evidence="6">
    <location>
        <begin position="202"/>
        <end position="222"/>
    </location>
</feature>
<name>A0A1Q2ZXL2_ZYGRO</name>
<dbReference type="GO" id="GO:0016020">
    <property type="term" value="C:membrane"/>
    <property type="evidence" value="ECO:0007669"/>
    <property type="project" value="UniProtKB-SubCell"/>
</dbReference>
<feature type="transmembrane region" description="Helical" evidence="6">
    <location>
        <begin position="743"/>
        <end position="760"/>
    </location>
</feature>
<dbReference type="Pfam" id="PF10334">
    <property type="entry name" value="BRE4"/>
    <property type="match status" value="1"/>
</dbReference>
<feature type="transmembrane region" description="Helical" evidence="6">
    <location>
        <begin position="234"/>
        <end position="251"/>
    </location>
</feature>
<comment type="subcellular location">
    <subcellularLocation>
        <location evidence="1">Membrane</location>
        <topology evidence="1">Multi-pass membrane protein</topology>
    </subcellularLocation>
</comment>
<dbReference type="InterPro" id="IPR023244">
    <property type="entry name" value="Brefeldin_A-sensitivity_4"/>
</dbReference>
<feature type="region of interest" description="Disordered" evidence="5">
    <location>
        <begin position="1"/>
        <end position="60"/>
    </location>
</feature>
<dbReference type="PANTHER" id="PTHR47804">
    <property type="entry name" value="60S RIBOSOMAL PROTEIN L19"/>
    <property type="match status" value="1"/>
</dbReference>
<dbReference type="OrthoDB" id="1924968at2759"/>
<protein>
    <recommendedName>
        <fullName evidence="7">DUF2421 domain-containing protein</fullName>
    </recommendedName>
</protein>
<feature type="transmembrane region" description="Helical" evidence="6">
    <location>
        <begin position="289"/>
        <end position="314"/>
    </location>
</feature>
<keyword evidence="2 6" id="KW-0812">Transmembrane</keyword>
<keyword evidence="4 6" id="KW-0472">Membrane</keyword>
<evidence type="ECO:0000256" key="5">
    <source>
        <dbReference type="SAM" id="MobiDB-lite"/>
    </source>
</evidence>
<evidence type="ECO:0000256" key="4">
    <source>
        <dbReference type="ARBA" id="ARBA00023136"/>
    </source>
</evidence>
<sequence length="1099" mass="126888">MANNWAPNSVRPGSAQDEHISKGSYVQRSFPNLRDINHKDFKGLGPTPLSAERPASENQLSRVSLPQLRLDTSARLKNWEELEDFNLEELRDGFFDARFSKAERVTTDEEEVTDTGSSDRGISGLWNLGHSYGSRVLSKVWIDFKNNFIPICKFFIAYFVALVICVDHRSGRWLGHNYRYFLPIAVVIHHPARTIGFQLEMFFSSVIGGVLAMGWSSLAWYISVVRKPTQLHPGGILFASLTLALVLSNWLKELFQRTLYCALTFNIAIIFLHDVSLRQSKQNLEWQIYWDFGMSYLFGMILSLVVCVLFWPWAGNAEIIDQFTASTDTIRQLLHALTNKDTLQDEETLRILQKKMVDSLNVDLSERYRDFANQFTISRLDTGKLINFRNSLTKLTTPLRILPLTNKLLEGLDFDGFYEDLRRQKSDRLSKVPPSKNATESSTPASPPGSSSLFSKKHGLSFSSGSMSNQFNIELLRSTFSKRIVLLIFEMIEVTENMKTMLETLKNFRICQAKKDEIDNLLGRSFGKLRRKLYHLDKTYKEFVKSDFFSQELLSDEDSVDIFLFLRYIRNSAKNMLEVVECCNELIKDSHWRISRPSYPLSRAMVRLPLQSAFDEGASNVHHYFETKRDVDQAFEQLYNSYTSRHKYTKKNAYLAPRAIDHNDFNFHTTQNPWRYKLWKFSTLLVGREMKWTLKVWFVVVFLSLPGWLPVSHRWYQRYQCFWGPLSFYILVNRRFSGRWSIVFLRMACGLIGIFWGWAANQSRHFGSPYVVCTFGGLLVIPCALNYLVYKRTKSSVAALMCFSVIVLEPYSKGKDSLSTAGIWKNTWVTGLAFIIGIAVSVCINWIVWAFKARTELRVSVSSLIGHIGQSYQSVTDRYLYRDSKDDPTEITLALSHIREVRLAQSIKAIEELSLEAKAEPKLISKFSYPKYQRLLNVCEFLFQKNVEARVSGSLFEVLNEDFDNETTRALLSLRRDSVSSVIFNFYILSNCFRSKNKLPKYLPNPALSRKRLFDLIGQFEMQRKRRSQDLDSCRPSLRKNLSTEEKLKEQADVGVQDYEKLHWIEVHGIAFARAFTDITEATLTLVNCAKEILGEDSF</sequence>
<dbReference type="PANTHER" id="PTHR47804:SF3">
    <property type="entry name" value="PROTEIN BRE4"/>
    <property type="match status" value="1"/>
</dbReference>
<evidence type="ECO:0000256" key="1">
    <source>
        <dbReference type="ARBA" id="ARBA00004141"/>
    </source>
</evidence>
<evidence type="ECO:0000256" key="3">
    <source>
        <dbReference type="ARBA" id="ARBA00022989"/>
    </source>
</evidence>
<feature type="compositionally biased region" description="Low complexity" evidence="5">
    <location>
        <begin position="441"/>
        <end position="452"/>
    </location>
</feature>
<feature type="domain" description="DUF2421" evidence="7">
    <location>
        <begin position="854"/>
        <end position="1043"/>
    </location>
</feature>
<dbReference type="PRINTS" id="PR02047">
    <property type="entry name" value="BREFELDNASP4"/>
</dbReference>
<evidence type="ECO:0000256" key="6">
    <source>
        <dbReference type="SAM" id="Phobius"/>
    </source>
</evidence>
<feature type="transmembrane region" description="Helical" evidence="6">
    <location>
        <begin position="257"/>
        <end position="277"/>
    </location>
</feature>
<dbReference type="Proteomes" id="UP000187013">
    <property type="component" value="Unassembled WGS sequence"/>
</dbReference>
<dbReference type="InterPro" id="IPR052430">
    <property type="entry name" value="IVT-Associated"/>
</dbReference>
<accession>A0A1Q2ZXL2</accession>
<feature type="transmembrane region" description="Helical" evidence="6">
    <location>
        <begin position="148"/>
        <end position="166"/>
    </location>
</feature>
<feature type="transmembrane region" description="Helical" evidence="6">
    <location>
        <begin position="832"/>
        <end position="851"/>
    </location>
</feature>
<evidence type="ECO:0000256" key="2">
    <source>
        <dbReference type="ARBA" id="ARBA00022692"/>
    </source>
</evidence>
<keyword evidence="3 6" id="KW-1133">Transmembrane helix</keyword>
<feature type="transmembrane region" description="Helical" evidence="6">
    <location>
        <begin position="766"/>
        <end position="789"/>
    </location>
</feature>
<dbReference type="AlphaFoldDB" id="A0A1Q2ZXL2"/>
<comment type="caution">
    <text evidence="8">The sequence shown here is derived from an EMBL/GenBank/DDBJ whole genome shotgun (WGS) entry which is preliminary data.</text>
</comment>